<dbReference type="STRING" id="585394.RHOM_12855"/>
<dbReference type="HOGENOM" id="CLU_012893_0_2_9"/>
<feature type="transmembrane region" description="Helical" evidence="6">
    <location>
        <begin position="320"/>
        <end position="340"/>
    </location>
</feature>
<keyword evidence="8" id="KW-1185">Reference proteome</keyword>
<dbReference type="eggNOG" id="COG0534">
    <property type="taxonomic scope" value="Bacteria"/>
</dbReference>
<feature type="transmembrane region" description="Helical" evidence="6">
    <location>
        <begin position="164"/>
        <end position="185"/>
    </location>
</feature>
<dbReference type="KEGG" id="rho:RHOM_12855"/>
<reference evidence="7 8" key="1">
    <citation type="journal article" date="2015" name="Genome Announc.">
        <title>Complete genome sequence of the human gut symbiont Roseburia hominis.</title>
        <authorList>
            <person name="Travis A.J."/>
            <person name="Kelly D."/>
            <person name="Flint H.J."/>
            <person name="Aminov R.I."/>
        </authorList>
    </citation>
    <scope>NUCLEOTIDE SEQUENCE [LARGE SCALE GENOMIC DNA]</scope>
    <source>
        <strain evidence="8">DSM 16839 / JCM 17582 / NCIMB 14029 / A2-183</strain>
    </source>
</reference>
<dbReference type="InterPro" id="IPR051327">
    <property type="entry name" value="MATE_MepA_subfamily"/>
</dbReference>
<feature type="transmembrane region" description="Helical" evidence="6">
    <location>
        <begin position="131"/>
        <end position="152"/>
    </location>
</feature>
<dbReference type="GO" id="GO:0015297">
    <property type="term" value="F:antiporter activity"/>
    <property type="evidence" value="ECO:0007669"/>
    <property type="project" value="InterPro"/>
</dbReference>
<dbReference type="Proteomes" id="UP000008178">
    <property type="component" value="Chromosome"/>
</dbReference>
<evidence type="ECO:0000256" key="1">
    <source>
        <dbReference type="ARBA" id="ARBA00004651"/>
    </source>
</evidence>
<evidence type="ECO:0000313" key="8">
    <source>
        <dbReference type="Proteomes" id="UP000008178"/>
    </source>
</evidence>
<dbReference type="PANTHER" id="PTHR43823:SF3">
    <property type="entry name" value="MULTIDRUG EXPORT PROTEIN MEPA"/>
    <property type="match status" value="1"/>
</dbReference>
<sequence>MGASGNLLTAAEQYGRIMIAGGVIQVLSCGLAPILRNENRQVGAMTIMVLGFLFNLTMDFVLLYFFHLGIGGAALASLGAQLLTTALCFLTLFGVTDRLRARLGLPGSAGTSLCPLHREQFVFEKDCWKRIFSIGISPFGISLTPSLLILYHNIACLNYGDLAVSAYALISSTIGSYRILLIGVAEGMQPLASKAYGASQNGNATPAERIAAYDEIRHIRNKAIRTAIAASVLLFLFTIATASFYPALYGYQGDAAAAGYHAVMLTAAQLIFTGIVRVTNSFFYAVGKNRYSLFMIYFDPLCLTPAALAVLPHFFGTDGIWLTAVITQFLLNLVAAGMFVRHNAQMKREQAALTKGV</sequence>
<dbReference type="GO" id="GO:0042910">
    <property type="term" value="F:xenobiotic transmembrane transporter activity"/>
    <property type="evidence" value="ECO:0007669"/>
    <property type="project" value="InterPro"/>
</dbReference>
<feature type="transmembrane region" description="Helical" evidence="6">
    <location>
        <begin position="14"/>
        <end position="35"/>
    </location>
</feature>
<comment type="subcellular location">
    <subcellularLocation>
        <location evidence="1">Cell membrane</location>
        <topology evidence="1">Multi-pass membrane protein</topology>
    </subcellularLocation>
</comment>
<gene>
    <name evidence="7" type="ordered locus">RHOM_12855</name>
</gene>
<proteinExistence type="predicted"/>
<evidence type="ECO:0000256" key="6">
    <source>
        <dbReference type="SAM" id="Phobius"/>
    </source>
</evidence>
<dbReference type="Pfam" id="PF01554">
    <property type="entry name" value="MatE"/>
    <property type="match status" value="1"/>
</dbReference>
<keyword evidence="5 6" id="KW-0472">Membrane</keyword>
<organism evidence="7 8">
    <name type="scientific">Roseburia hominis (strain DSM 16839 / JCM 17582 / NCIMB 14029 / A2-183)</name>
    <dbReference type="NCBI Taxonomy" id="585394"/>
    <lineage>
        <taxon>Bacteria</taxon>
        <taxon>Bacillati</taxon>
        <taxon>Bacillota</taxon>
        <taxon>Clostridia</taxon>
        <taxon>Lachnospirales</taxon>
        <taxon>Lachnospiraceae</taxon>
        <taxon>Roseburia</taxon>
    </lineage>
</organism>
<accession>G2SY91</accession>
<feature type="transmembrane region" description="Helical" evidence="6">
    <location>
        <begin position="227"/>
        <end position="248"/>
    </location>
</feature>
<feature type="transmembrane region" description="Helical" evidence="6">
    <location>
        <begin position="260"/>
        <end position="279"/>
    </location>
</feature>
<feature type="transmembrane region" description="Helical" evidence="6">
    <location>
        <begin position="47"/>
        <end position="67"/>
    </location>
</feature>
<evidence type="ECO:0000256" key="2">
    <source>
        <dbReference type="ARBA" id="ARBA00022475"/>
    </source>
</evidence>
<evidence type="ECO:0000313" key="7">
    <source>
        <dbReference type="EMBL" id="AEN97679.1"/>
    </source>
</evidence>
<evidence type="ECO:0000256" key="3">
    <source>
        <dbReference type="ARBA" id="ARBA00022692"/>
    </source>
</evidence>
<protein>
    <submittedName>
        <fullName evidence="7">MATE efflux family protein</fullName>
    </submittedName>
</protein>
<dbReference type="AlphaFoldDB" id="G2SY91"/>
<evidence type="ECO:0000256" key="5">
    <source>
        <dbReference type="ARBA" id="ARBA00023136"/>
    </source>
</evidence>
<keyword evidence="4 6" id="KW-1133">Transmembrane helix</keyword>
<evidence type="ECO:0000256" key="4">
    <source>
        <dbReference type="ARBA" id="ARBA00022989"/>
    </source>
</evidence>
<name>G2SY91_ROSHA</name>
<dbReference type="EMBL" id="CP003040">
    <property type="protein sequence ID" value="AEN97679.1"/>
    <property type="molecule type" value="Genomic_DNA"/>
</dbReference>
<feature type="transmembrane region" description="Helical" evidence="6">
    <location>
        <begin position="291"/>
        <end position="314"/>
    </location>
</feature>
<keyword evidence="2" id="KW-1003">Cell membrane</keyword>
<dbReference type="PANTHER" id="PTHR43823">
    <property type="entry name" value="SPORULATION PROTEIN YKVU"/>
    <property type="match status" value="1"/>
</dbReference>
<dbReference type="InterPro" id="IPR002528">
    <property type="entry name" value="MATE_fam"/>
</dbReference>
<keyword evidence="3 6" id="KW-0812">Transmembrane</keyword>
<dbReference type="GO" id="GO:0005886">
    <property type="term" value="C:plasma membrane"/>
    <property type="evidence" value="ECO:0007669"/>
    <property type="project" value="UniProtKB-SubCell"/>
</dbReference>
<feature type="transmembrane region" description="Helical" evidence="6">
    <location>
        <begin position="73"/>
        <end position="95"/>
    </location>
</feature>